<evidence type="ECO:0000256" key="1">
    <source>
        <dbReference type="ARBA" id="ARBA00004651"/>
    </source>
</evidence>
<evidence type="ECO:0000256" key="4">
    <source>
        <dbReference type="ARBA" id="ARBA00022692"/>
    </source>
</evidence>
<feature type="transmembrane region" description="Helical" evidence="7">
    <location>
        <begin position="375"/>
        <end position="396"/>
    </location>
</feature>
<accession>A0A1E7Z747</accession>
<dbReference type="OrthoDB" id="8538786at2"/>
<keyword evidence="9" id="KW-1185">Reference proteome</keyword>
<evidence type="ECO:0000256" key="2">
    <source>
        <dbReference type="ARBA" id="ARBA00007430"/>
    </source>
</evidence>
<feature type="transmembrane region" description="Helical" evidence="7">
    <location>
        <begin position="41"/>
        <end position="67"/>
    </location>
</feature>
<dbReference type="EMBL" id="MDHN01000041">
    <property type="protein sequence ID" value="OFC69214.1"/>
    <property type="molecule type" value="Genomic_DNA"/>
</dbReference>
<feature type="transmembrane region" description="Helical" evidence="7">
    <location>
        <begin position="320"/>
        <end position="339"/>
    </location>
</feature>
<evidence type="ECO:0000256" key="3">
    <source>
        <dbReference type="ARBA" id="ARBA00022475"/>
    </source>
</evidence>
<dbReference type="GO" id="GO:0005886">
    <property type="term" value="C:plasma membrane"/>
    <property type="evidence" value="ECO:0007669"/>
    <property type="project" value="UniProtKB-SubCell"/>
</dbReference>
<name>A0A1E7Z747_9ALTE</name>
<proteinExistence type="inferred from homology"/>
<keyword evidence="6 7" id="KW-0472">Membrane</keyword>
<dbReference type="PANTHER" id="PTHR30250">
    <property type="entry name" value="PST FAMILY PREDICTED COLANIC ACID TRANSPORTER"/>
    <property type="match status" value="1"/>
</dbReference>
<dbReference type="Pfam" id="PF13440">
    <property type="entry name" value="Polysacc_synt_3"/>
    <property type="match status" value="1"/>
</dbReference>
<feature type="transmembrane region" description="Helical" evidence="7">
    <location>
        <begin position="408"/>
        <end position="428"/>
    </location>
</feature>
<dbReference type="Proteomes" id="UP000175691">
    <property type="component" value="Unassembled WGS sequence"/>
</dbReference>
<protein>
    <submittedName>
        <fullName evidence="8">Uncharacterized protein</fullName>
    </submittedName>
</protein>
<feature type="transmembrane region" description="Helical" evidence="7">
    <location>
        <begin position="79"/>
        <end position="104"/>
    </location>
</feature>
<keyword evidence="3" id="KW-1003">Cell membrane</keyword>
<organism evidence="8 9">
    <name type="scientific">Alteromonas confluentis</name>
    <dbReference type="NCBI Taxonomy" id="1656094"/>
    <lineage>
        <taxon>Bacteria</taxon>
        <taxon>Pseudomonadati</taxon>
        <taxon>Pseudomonadota</taxon>
        <taxon>Gammaproteobacteria</taxon>
        <taxon>Alteromonadales</taxon>
        <taxon>Alteromonadaceae</taxon>
        <taxon>Alteromonas/Salinimonas group</taxon>
        <taxon>Alteromonas</taxon>
    </lineage>
</organism>
<evidence type="ECO:0000313" key="8">
    <source>
        <dbReference type="EMBL" id="OFC69214.1"/>
    </source>
</evidence>
<dbReference type="RefSeq" id="WP_070127461.1">
    <property type="nucleotide sequence ID" value="NZ_MDHN01000041.1"/>
</dbReference>
<dbReference type="PANTHER" id="PTHR30250:SF10">
    <property type="entry name" value="LIPOPOLYSACCHARIDE BIOSYNTHESIS PROTEIN WZXC"/>
    <property type="match status" value="1"/>
</dbReference>
<comment type="similarity">
    <text evidence="2">Belongs to the polysaccharide synthase family.</text>
</comment>
<dbReference type="STRING" id="1656094.BFC18_21095"/>
<dbReference type="AlphaFoldDB" id="A0A1E7Z747"/>
<feature type="transmembrane region" description="Helical" evidence="7">
    <location>
        <begin position="440"/>
        <end position="463"/>
    </location>
</feature>
<comment type="subcellular location">
    <subcellularLocation>
        <location evidence="1">Cell membrane</location>
        <topology evidence="1">Multi-pass membrane protein</topology>
    </subcellularLocation>
</comment>
<sequence length="494" mass="54327">MSLKARSLKGAFFNLSANGAGQLVNFVVYAIMARILGVEEFGLVAICLMVVEFCNLFVTVGVSQNLIQRDKWDNEFASLSFWFLMAVSLAIAVLMFAVAVPVAWYTYSELAAQLIAALAIIPLANGVRLVHKAKMERDFLNKRLAAYDTAGVLVGGVVSVATALTGFGAWAIIFGKIVQAFVSTALTWHGSTFRPHWVKDKTHLPEIIHFAKPLIAMSFMNFFSQRTSNIVIAAFLGAATFAYTSVARQGFSVLNNLTFQPLNRIALAGLARVSDDKLSDTFGRVVSMTALFVTPVYFGVGAIAHPFIDLVFGDKWVDSAYLLSILALQTPCNVMAYYLPNLLIARGEPGAAFKLNIINLTFNFLLPLAAVPWGLYAVISALVVANYITLILKFWLVSRSLDVNLSLAFKETWMFTFVGLIMFAVVLYLERFHVFGLDNIFLELPALVAVGGVIYCGGLLLFFRRKTLKIVNEFKSGKKQKKKGKTPLAEDTID</sequence>
<reference evidence="8 9" key="1">
    <citation type="submission" date="2016-08" db="EMBL/GenBank/DDBJ databases">
        <authorList>
            <person name="Seilhamer J.J."/>
        </authorList>
    </citation>
    <scope>NUCLEOTIDE SEQUENCE [LARGE SCALE GENOMIC DNA]</scope>
    <source>
        <strain evidence="8 9">KCTC 42603</strain>
    </source>
</reference>
<feature type="transmembrane region" description="Helical" evidence="7">
    <location>
        <begin position="150"/>
        <end position="173"/>
    </location>
</feature>
<feature type="transmembrane region" description="Helical" evidence="7">
    <location>
        <begin position="227"/>
        <end position="246"/>
    </location>
</feature>
<evidence type="ECO:0000256" key="5">
    <source>
        <dbReference type="ARBA" id="ARBA00022989"/>
    </source>
</evidence>
<comment type="caution">
    <text evidence="8">The sequence shown here is derived from an EMBL/GenBank/DDBJ whole genome shotgun (WGS) entry which is preliminary data.</text>
</comment>
<evidence type="ECO:0000313" key="9">
    <source>
        <dbReference type="Proteomes" id="UP000175691"/>
    </source>
</evidence>
<dbReference type="InterPro" id="IPR050833">
    <property type="entry name" value="Poly_Biosynth_Transport"/>
</dbReference>
<keyword evidence="5 7" id="KW-1133">Transmembrane helix</keyword>
<feature type="transmembrane region" description="Helical" evidence="7">
    <location>
        <begin position="110"/>
        <end position="130"/>
    </location>
</feature>
<evidence type="ECO:0000256" key="7">
    <source>
        <dbReference type="SAM" id="Phobius"/>
    </source>
</evidence>
<keyword evidence="4 7" id="KW-0812">Transmembrane</keyword>
<feature type="transmembrane region" description="Helical" evidence="7">
    <location>
        <begin position="12"/>
        <end position="35"/>
    </location>
</feature>
<feature type="transmembrane region" description="Helical" evidence="7">
    <location>
        <begin position="351"/>
        <end position="369"/>
    </location>
</feature>
<gene>
    <name evidence="8" type="ORF">BFC18_21095</name>
</gene>
<feature type="transmembrane region" description="Helical" evidence="7">
    <location>
        <begin position="285"/>
        <end position="308"/>
    </location>
</feature>
<evidence type="ECO:0000256" key="6">
    <source>
        <dbReference type="ARBA" id="ARBA00023136"/>
    </source>
</evidence>